<keyword evidence="8" id="KW-1185">Reference proteome</keyword>
<evidence type="ECO:0000256" key="2">
    <source>
        <dbReference type="ARBA" id="ARBA00005510"/>
    </source>
</evidence>
<name>A0A8B8J2M8_PHODC</name>
<reference evidence="8" key="1">
    <citation type="journal article" date="2019" name="Nat. Commun.">
        <title>Genome-wide association mapping of date palm fruit traits.</title>
        <authorList>
            <person name="Hazzouri K.M."/>
            <person name="Gros-Balthazard M."/>
            <person name="Flowers J.M."/>
            <person name="Copetti D."/>
            <person name="Lemansour A."/>
            <person name="Lebrun M."/>
            <person name="Masmoudi K."/>
            <person name="Ferrand S."/>
            <person name="Dhar M.I."/>
            <person name="Fresquez Z.A."/>
            <person name="Rosas U."/>
            <person name="Zhang J."/>
            <person name="Talag J."/>
            <person name="Lee S."/>
            <person name="Kudrna D."/>
            <person name="Powell R.F."/>
            <person name="Leitch I.J."/>
            <person name="Krueger R.R."/>
            <person name="Wing R.A."/>
            <person name="Amiri K.M.A."/>
            <person name="Purugganan M.D."/>
        </authorList>
    </citation>
    <scope>NUCLEOTIDE SEQUENCE [LARGE SCALE GENOMIC DNA]</scope>
    <source>
        <strain evidence="8">cv. Khalas</strain>
    </source>
</reference>
<dbReference type="GO" id="GO:0046983">
    <property type="term" value="F:protein dimerization activity"/>
    <property type="evidence" value="ECO:0007669"/>
    <property type="project" value="InterPro"/>
</dbReference>
<evidence type="ECO:0000256" key="1">
    <source>
        <dbReference type="ARBA" id="ARBA00004123"/>
    </source>
</evidence>
<dbReference type="InterPro" id="IPR036638">
    <property type="entry name" value="HLH_DNA-bd_sf"/>
</dbReference>
<organism evidence="8 9">
    <name type="scientific">Phoenix dactylifera</name>
    <name type="common">Date palm</name>
    <dbReference type="NCBI Taxonomy" id="42345"/>
    <lineage>
        <taxon>Eukaryota</taxon>
        <taxon>Viridiplantae</taxon>
        <taxon>Streptophyta</taxon>
        <taxon>Embryophyta</taxon>
        <taxon>Tracheophyta</taxon>
        <taxon>Spermatophyta</taxon>
        <taxon>Magnoliopsida</taxon>
        <taxon>Liliopsida</taxon>
        <taxon>Arecaceae</taxon>
        <taxon>Coryphoideae</taxon>
        <taxon>Phoeniceae</taxon>
        <taxon>Phoenix</taxon>
    </lineage>
</organism>
<evidence type="ECO:0000256" key="5">
    <source>
        <dbReference type="ARBA" id="ARBA00023242"/>
    </source>
</evidence>
<evidence type="ECO:0000259" key="7">
    <source>
        <dbReference type="PROSITE" id="PS50888"/>
    </source>
</evidence>
<gene>
    <name evidence="9" type="primary">LOC103704303</name>
</gene>
<reference evidence="9" key="2">
    <citation type="submission" date="2025-08" db="UniProtKB">
        <authorList>
            <consortium name="RefSeq"/>
        </authorList>
    </citation>
    <scope>IDENTIFICATION</scope>
    <source>
        <tissue evidence="9">Young leaves</tissue>
    </source>
</reference>
<dbReference type="PANTHER" id="PTHR45959:SF59">
    <property type="entry name" value="BHLH DOMAIN-CONTAINING PROTEIN"/>
    <property type="match status" value="1"/>
</dbReference>
<dbReference type="InterPro" id="IPR052610">
    <property type="entry name" value="bHLH_transcription_regulator"/>
</dbReference>
<evidence type="ECO:0000313" key="8">
    <source>
        <dbReference type="Proteomes" id="UP000228380"/>
    </source>
</evidence>
<keyword evidence="4" id="KW-0804">Transcription</keyword>
<dbReference type="Proteomes" id="UP000228380">
    <property type="component" value="Chromosome 15"/>
</dbReference>
<dbReference type="PROSITE" id="PS50888">
    <property type="entry name" value="BHLH"/>
    <property type="match status" value="1"/>
</dbReference>
<keyword evidence="6" id="KW-0175">Coiled coil</keyword>
<dbReference type="GO" id="GO:0005634">
    <property type="term" value="C:nucleus"/>
    <property type="evidence" value="ECO:0007669"/>
    <property type="project" value="UniProtKB-SubCell"/>
</dbReference>
<dbReference type="OrthoDB" id="650644at2759"/>
<dbReference type="InterPro" id="IPR011598">
    <property type="entry name" value="bHLH_dom"/>
</dbReference>
<accession>A0A8B8J2M8</accession>
<protein>
    <submittedName>
        <fullName evidence="9">Transcription factor bHLH18-like</fullName>
    </submittedName>
</protein>
<dbReference type="RefSeq" id="XP_026659279.2">
    <property type="nucleotide sequence ID" value="XM_026803478.2"/>
</dbReference>
<evidence type="ECO:0000256" key="6">
    <source>
        <dbReference type="SAM" id="Coils"/>
    </source>
</evidence>
<dbReference type="AlphaFoldDB" id="A0A8B8J2M8"/>
<evidence type="ECO:0000256" key="3">
    <source>
        <dbReference type="ARBA" id="ARBA00023015"/>
    </source>
</evidence>
<sequence>MSSLDHFDAQEIIGSPGEDFEYPLSLENHSSFSAFDSPGITEFNASFKCSSMEASERPINAFKAEGVSGAVPNASSASFISFGNVESAHDPLQPWPRTESFYSHDSTSNETTLDFQRPERNGMVSRPTSQDHVIAERKRREKLSQQFIALSAIIPGLKKTDKASLLGDAVDYLKQLEEKAKTLEEQAVKKSAAEPIIFVKKSLHISNTNGSSPGEAVQKIEASLEGKAVLMSIHCEKKKGVLVKVLSEIEKLHLGVINMGVVPFIDSSLNITVTAQASGCCPQNTMDYWIISINWHGTKIEEGFSMTEKDLVKELNSALSQWL</sequence>
<dbReference type="SMART" id="SM00353">
    <property type="entry name" value="HLH"/>
    <property type="match status" value="1"/>
</dbReference>
<keyword evidence="5" id="KW-0539">Nucleus</keyword>
<dbReference type="GeneID" id="103704303"/>
<evidence type="ECO:0000256" key="4">
    <source>
        <dbReference type="ARBA" id="ARBA00023163"/>
    </source>
</evidence>
<dbReference type="PANTHER" id="PTHR45959">
    <property type="entry name" value="BHLH TRANSCRIPTION FACTOR"/>
    <property type="match status" value="1"/>
</dbReference>
<dbReference type="Pfam" id="PF00010">
    <property type="entry name" value="HLH"/>
    <property type="match status" value="1"/>
</dbReference>
<feature type="domain" description="BHLH" evidence="7">
    <location>
        <begin position="127"/>
        <end position="176"/>
    </location>
</feature>
<comment type="subcellular location">
    <subcellularLocation>
        <location evidence="1">Nucleus</location>
    </subcellularLocation>
</comment>
<proteinExistence type="inferred from homology"/>
<feature type="coiled-coil region" evidence="6">
    <location>
        <begin position="166"/>
        <end position="193"/>
    </location>
</feature>
<dbReference type="Gene3D" id="4.10.280.10">
    <property type="entry name" value="Helix-loop-helix DNA-binding domain"/>
    <property type="match status" value="1"/>
</dbReference>
<dbReference type="InterPro" id="IPR054502">
    <property type="entry name" value="bHLH-TF_ACT-like_plant"/>
</dbReference>
<keyword evidence="3" id="KW-0805">Transcription regulation</keyword>
<evidence type="ECO:0000313" key="9">
    <source>
        <dbReference type="RefSeq" id="XP_026659279.2"/>
    </source>
</evidence>
<comment type="similarity">
    <text evidence="2">Belongs to the bHLH protein family.</text>
</comment>
<dbReference type="KEGG" id="pda:103704303"/>
<dbReference type="SUPFAM" id="SSF47459">
    <property type="entry name" value="HLH, helix-loop-helix DNA-binding domain"/>
    <property type="match status" value="1"/>
</dbReference>
<dbReference type="Pfam" id="PF22754">
    <property type="entry name" value="bHLH-TF_ACT-like_plant"/>
    <property type="match status" value="1"/>
</dbReference>